<dbReference type="PROSITE" id="PS51188">
    <property type="entry name" value="ZF_CR"/>
    <property type="match status" value="1"/>
</dbReference>
<dbReference type="SUPFAM" id="SSF46565">
    <property type="entry name" value="Chaperone J-domain"/>
    <property type="match status" value="1"/>
</dbReference>
<dbReference type="GO" id="GO:0001671">
    <property type="term" value="F:ATPase activator activity"/>
    <property type="evidence" value="ECO:0007669"/>
    <property type="project" value="EnsemblFungi"/>
</dbReference>
<dbReference type="FunCoup" id="A0A1D2VI15">
    <property type="interactions" value="1237"/>
</dbReference>
<keyword evidence="3 5" id="KW-0863">Zinc-finger</keyword>
<evidence type="ECO:0000313" key="10">
    <source>
        <dbReference type="Proteomes" id="UP000095038"/>
    </source>
</evidence>
<dbReference type="FunFam" id="2.10.230.10:FF:000010">
    <property type="entry name" value="Heat shock protein DnaJ, putative"/>
    <property type="match status" value="1"/>
</dbReference>
<dbReference type="CDD" id="cd10747">
    <property type="entry name" value="DnaJ_C"/>
    <property type="match status" value="1"/>
</dbReference>
<dbReference type="GO" id="GO:0140455">
    <property type="term" value="P:cytoplasm protein quality control"/>
    <property type="evidence" value="ECO:0007669"/>
    <property type="project" value="EnsemblFungi"/>
</dbReference>
<dbReference type="InterPro" id="IPR008971">
    <property type="entry name" value="HSP40/DnaJ_pept-bd"/>
</dbReference>
<dbReference type="SUPFAM" id="SSF57938">
    <property type="entry name" value="DnaJ/Hsp40 cysteine-rich domain"/>
    <property type="match status" value="1"/>
</dbReference>
<dbReference type="GO" id="GO:0072380">
    <property type="term" value="C:TRC complex"/>
    <property type="evidence" value="ECO:0007669"/>
    <property type="project" value="EnsemblFungi"/>
</dbReference>
<dbReference type="SMART" id="SM00271">
    <property type="entry name" value="DnaJ"/>
    <property type="match status" value="1"/>
</dbReference>
<evidence type="ECO:0000259" key="7">
    <source>
        <dbReference type="PROSITE" id="PS50076"/>
    </source>
</evidence>
<dbReference type="GO" id="GO:0009267">
    <property type="term" value="P:cellular response to starvation"/>
    <property type="evidence" value="ECO:0007669"/>
    <property type="project" value="EnsemblFungi"/>
</dbReference>
<dbReference type="CDD" id="cd10719">
    <property type="entry name" value="DnaJ_zf"/>
    <property type="match status" value="1"/>
</dbReference>
<evidence type="ECO:0000256" key="4">
    <source>
        <dbReference type="ARBA" id="ARBA00022833"/>
    </source>
</evidence>
<feature type="domain" description="CR-type" evidence="8">
    <location>
        <begin position="130"/>
        <end position="213"/>
    </location>
</feature>
<dbReference type="GO" id="GO:0005524">
    <property type="term" value="F:ATP binding"/>
    <property type="evidence" value="ECO:0007669"/>
    <property type="project" value="InterPro"/>
</dbReference>
<dbReference type="GO" id="GO:0140454">
    <property type="term" value="P:protein aggregate center assembly"/>
    <property type="evidence" value="ECO:0007669"/>
    <property type="project" value="EnsemblFungi"/>
</dbReference>
<feature type="domain" description="J" evidence="7">
    <location>
        <begin position="6"/>
        <end position="70"/>
    </location>
</feature>
<dbReference type="GO" id="GO:0035719">
    <property type="term" value="P:tRNA import into nucleus"/>
    <property type="evidence" value="ECO:0007669"/>
    <property type="project" value="EnsemblFungi"/>
</dbReference>
<dbReference type="SUPFAM" id="SSF49493">
    <property type="entry name" value="HSP40/DnaJ peptide-binding domain"/>
    <property type="match status" value="2"/>
</dbReference>
<dbReference type="GO" id="GO:0036503">
    <property type="term" value="P:ERAD pathway"/>
    <property type="evidence" value="ECO:0007669"/>
    <property type="project" value="EnsemblFungi"/>
</dbReference>
<dbReference type="FunFam" id="1.10.287.110:FF:000041">
    <property type="entry name" value="Chaperone protein DNAj, putative"/>
    <property type="match status" value="1"/>
</dbReference>
<evidence type="ECO:0000259" key="8">
    <source>
        <dbReference type="PROSITE" id="PS51188"/>
    </source>
</evidence>
<dbReference type="InterPro" id="IPR001623">
    <property type="entry name" value="DnaJ_domain"/>
</dbReference>
<dbReference type="Gene3D" id="2.10.230.10">
    <property type="entry name" value="Heat shock protein DnaJ, cysteine-rich domain"/>
    <property type="match status" value="1"/>
</dbReference>
<evidence type="ECO:0000313" key="9">
    <source>
        <dbReference type="EMBL" id="ODV61180.1"/>
    </source>
</evidence>
<name>A0A1D2VI15_9ASCO</name>
<evidence type="ECO:0000256" key="1">
    <source>
        <dbReference type="ARBA" id="ARBA00022723"/>
    </source>
</evidence>
<dbReference type="GO" id="GO:0034605">
    <property type="term" value="P:cellular response to heat"/>
    <property type="evidence" value="ECO:0007669"/>
    <property type="project" value="EnsemblFungi"/>
</dbReference>
<dbReference type="CDD" id="cd06257">
    <property type="entry name" value="DnaJ"/>
    <property type="match status" value="1"/>
</dbReference>
<dbReference type="OrthoDB" id="550424at2759"/>
<dbReference type="GO" id="GO:0008270">
    <property type="term" value="F:zinc ion binding"/>
    <property type="evidence" value="ECO:0007669"/>
    <property type="project" value="UniProtKB-KW"/>
</dbReference>
<dbReference type="InterPro" id="IPR012724">
    <property type="entry name" value="DnaJ"/>
</dbReference>
<dbReference type="STRING" id="1344418.A0A1D2VI15"/>
<sequence>MVKETKLYDLLGVSPNATANEIKKAYRRKALSCHPDKNPSPEAAEQFKDITSAYEVLSDDSKRDAYDQYGSDGPSMGPGGMGGMGDDIFSQFFGGMFPGGAGGPSKPSGPQRSKDIKYNISCTLEELYNGKTSKLALNKTIICKSCKGIGGKAGSVKTCTSCHGSGYKFVTKQMGPIIQRIQAPCDACYGEGETIDPRNRCAHCKGKKVDSERKILEVVIKPGMKAGETVVFQGEGDQGPNIIPGDVIFVIDEKKHERFTRKDSNLFYNCTVDLLTALAGGQVAIKDLHNGWIKVNILPGEVIKPGALKVIEEQGMPIKNHPGSFGHLFVKFEIDFPNDNFADDDKLKLLESILPPRKKVTFPKNANIKDVILTEVDPLKHEKRRGGYEDEDDYPQGEGVQCSSQ</sequence>
<dbReference type="RefSeq" id="XP_020047487.1">
    <property type="nucleotide sequence ID" value="XM_020190551.1"/>
</dbReference>
<dbReference type="GO" id="GO:0048471">
    <property type="term" value="C:perinuclear region of cytoplasm"/>
    <property type="evidence" value="ECO:0007669"/>
    <property type="project" value="EnsemblFungi"/>
</dbReference>
<dbReference type="GO" id="GO:0045047">
    <property type="term" value="P:protein targeting to ER"/>
    <property type="evidence" value="ECO:0007669"/>
    <property type="project" value="EnsemblFungi"/>
</dbReference>
<organism evidence="9 10">
    <name type="scientific">Ascoidea rubescens DSM 1968</name>
    <dbReference type="NCBI Taxonomy" id="1344418"/>
    <lineage>
        <taxon>Eukaryota</taxon>
        <taxon>Fungi</taxon>
        <taxon>Dikarya</taxon>
        <taxon>Ascomycota</taxon>
        <taxon>Saccharomycotina</taxon>
        <taxon>Saccharomycetes</taxon>
        <taxon>Ascoideaceae</taxon>
        <taxon>Ascoidea</taxon>
    </lineage>
</organism>
<feature type="zinc finger region" description="CR-type" evidence="5">
    <location>
        <begin position="130"/>
        <end position="213"/>
    </location>
</feature>
<dbReference type="Pfam" id="PF01556">
    <property type="entry name" value="DnaJ_C"/>
    <property type="match status" value="1"/>
</dbReference>
<dbReference type="InterPro" id="IPR002939">
    <property type="entry name" value="DnaJ_C"/>
</dbReference>
<dbReference type="Proteomes" id="UP000095038">
    <property type="component" value="Unassembled WGS sequence"/>
</dbReference>
<dbReference type="Pfam" id="PF00226">
    <property type="entry name" value="DnaJ"/>
    <property type="match status" value="1"/>
</dbReference>
<keyword evidence="2" id="KW-0677">Repeat</keyword>
<dbReference type="EMBL" id="KV454480">
    <property type="protein sequence ID" value="ODV61180.1"/>
    <property type="molecule type" value="Genomic_DNA"/>
</dbReference>
<dbReference type="GO" id="GO:0006458">
    <property type="term" value="P:'de novo' protein folding"/>
    <property type="evidence" value="ECO:0007669"/>
    <property type="project" value="EnsemblFungi"/>
</dbReference>
<dbReference type="PROSITE" id="PS00636">
    <property type="entry name" value="DNAJ_1"/>
    <property type="match status" value="1"/>
</dbReference>
<dbReference type="GO" id="GO:0051082">
    <property type="term" value="F:unfolded protein binding"/>
    <property type="evidence" value="ECO:0007669"/>
    <property type="project" value="EnsemblFungi"/>
</dbReference>
<accession>A0A1D2VI15</accession>
<keyword evidence="1 5" id="KW-0479">Metal-binding</keyword>
<dbReference type="Gene3D" id="2.60.260.20">
    <property type="entry name" value="Urease metallochaperone UreE, N-terminal domain"/>
    <property type="match status" value="2"/>
</dbReference>
<gene>
    <name evidence="9" type="ORF">ASCRUDRAFT_34816</name>
</gene>
<dbReference type="PRINTS" id="PR00625">
    <property type="entry name" value="JDOMAIN"/>
</dbReference>
<dbReference type="PROSITE" id="PS50076">
    <property type="entry name" value="DNAJ_2"/>
    <property type="match status" value="1"/>
</dbReference>
<dbReference type="GO" id="GO:0006626">
    <property type="term" value="P:protein targeting to mitochondrion"/>
    <property type="evidence" value="ECO:0007669"/>
    <property type="project" value="EnsemblFungi"/>
</dbReference>
<dbReference type="InterPro" id="IPR036410">
    <property type="entry name" value="HSP_DnaJ_Cys-rich_dom_sf"/>
</dbReference>
<dbReference type="GO" id="GO:0140453">
    <property type="term" value="C:protein aggregate center"/>
    <property type="evidence" value="ECO:0007669"/>
    <property type="project" value="EnsemblFungi"/>
</dbReference>
<dbReference type="InterPro" id="IPR001305">
    <property type="entry name" value="HSP_DnaJ_Cys-rich_dom"/>
</dbReference>
<dbReference type="Gene3D" id="1.10.287.110">
    <property type="entry name" value="DnaJ domain"/>
    <property type="match status" value="1"/>
</dbReference>
<dbReference type="PANTHER" id="PTHR43888">
    <property type="entry name" value="DNAJ-LIKE-2, ISOFORM A-RELATED"/>
    <property type="match status" value="1"/>
</dbReference>
<protein>
    <submittedName>
        <fullName evidence="9">DnaJ-domain-containing protein</fullName>
    </submittedName>
</protein>
<reference evidence="10" key="1">
    <citation type="submission" date="2016-05" db="EMBL/GenBank/DDBJ databases">
        <title>Comparative genomics of biotechnologically important yeasts.</title>
        <authorList>
            <consortium name="DOE Joint Genome Institute"/>
            <person name="Riley R."/>
            <person name="Haridas S."/>
            <person name="Wolfe K.H."/>
            <person name="Lopes M.R."/>
            <person name="Hittinger C.T."/>
            <person name="Goker M."/>
            <person name="Salamov A."/>
            <person name="Wisecaver J."/>
            <person name="Long T.M."/>
            <person name="Aerts A.L."/>
            <person name="Barry K."/>
            <person name="Choi C."/>
            <person name="Clum A."/>
            <person name="Coughlan A.Y."/>
            <person name="Deshpande S."/>
            <person name="Douglass A.P."/>
            <person name="Hanson S.J."/>
            <person name="Klenk H.-P."/>
            <person name="Labutti K."/>
            <person name="Lapidus A."/>
            <person name="Lindquist E."/>
            <person name="Lipzen A."/>
            <person name="Meier-Kolthoff J.P."/>
            <person name="Ohm R.A."/>
            <person name="Otillar R.P."/>
            <person name="Pangilinan J."/>
            <person name="Peng Y."/>
            <person name="Rokas A."/>
            <person name="Rosa C.A."/>
            <person name="Scheuner C."/>
            <person name="Sibirny A.A."/>
            <person name="Slot J.C."/>
            <person name="Stielow J.B."/>
            <person name="Sun H."/>
            <person name="Kurtzman C.P."/>
            <person name="Blackwell M."/>
            <person name="Grigoriev I.V."/>
            <person name="Jeffries T.W."/>
        </authorList>
    </citation>
    <scope>NUCLEOTIDE SEQUENCE [LARGE SCALE GENOMIC DNA]</scope>
    <source>
        <strain evidence="10">DSM 1968</strain>
    </source>
</reference>
<dbReference type="GO" id="GO:0042026">
    <property type="term" value="P:protein refolding"/>
    <property type="evidence" value="ECO:0007669"/>
    <property type="project" value="EnsemblFungi"/>
</dbReference>
<keyword evidence="10" id="KW-1185">Reference proteome</keyword>
<dbReference type="InterPro" id="IPR018253">
    <property type="entry name" value="DnaJ_domain_CS"/>
</dbReference>
<dbReference type="GO" id="GO:0051131">
    <property type="term" value="P:chaperone-mediated protein complex assembly"/>
    <property type="evidence" value="ECO:0007669"/>
    <property type="project" value="EnsemblFungi"/>
</dbReference>
<dbReference type="FunFam" id="2.60.260.20:FF:000003">
    <property type="entry name" value="DnaJ subfamily A member 2"/>
    <property type="match status" value="1"/>
</dbReference>
<dbReference type="GO" id="GO:0006511">
    <property type="term" value="P:ubiquitin-dependent protein catabolic process"/>
    <property type="evidence" value="ECO:0007669"/>
    <property type="project" value="EnsemblFungi"/>
</dbReference>
<evidence type="ECO:0000256" key="6">
    <source>
        <dbReference type="SAM" id="MobiDB-lite"/>
    </source>
</evidence>
<dbReference type="HAMAP" id="MF_01152">
    <property type="entry name" value="DnaJ"/>
    <property type="match status" value="1"/>
</dbReference>
<dbReference type="InParanoid" id="A0A1D2VI15"/>
<proteinExistence type="inferred from homology"/>
<dbReference type="GO" id="GO:0030544">
    <property type="term" value="F:Hsp70 protein binding"/>
    <property type="evidence" value="ECO:0007669"/>
    <property type="project" value="InterPro"/>
</dbReference>
<dbReference type="InterPro" id="IPR044713">
    <property type="entry name" value="DNJA1/2-like"/>
</dbReference>
<dbReference type="GeneID" id="30964187"/>
<dbReference type="Pfam" id="PF00684">
    <property type="entry name" value="DnaJ_CXXCXGXG"/>
    <property type="match status" value="1"/>
</dbReference>
<dbReference type="AlphaFoldDB" id="A0A1D2VI15"/>
<keyword evidence="4 5" id="KW-0862">Zinc</keyword>
<feature type="region of interest" description="Disordered" evidence="6">
    <location>
        <begin position="382"/>
        <end position="405"/>
    </location>
</feature>
<evidence type="ECO:0000256" key="3">
    <source>
        <dbReference type="ARBA" id="ARBA00022771"/>
    </source>
</evidence>
<evidence type="ECO:0000256" key="2">
    <source>
        <dbReference type="ARBA" id="ARBA00022737"/>
    </source>
</evidence>
<evidence type="ECO:0000256" key="5">
    <source>
        <dbReference type="PROSITE-ProRule" id="PRU00546"/>
    </source>
</evidence>
<dbReference type="InterPro" id="IPR036869">
    <property type="entry name" value="J_dom_sf"/>
</dbReference>
<dbReference type="GO" id="GO:0140602">
    <property type="term" value="C:nucleolar peripheral inclusion body"/>
    <property type="evidence" value="ECO:0007669"/>
    <property type="project" value="EnsemblFungi"/>
</dbReference>